<feature type="signal peptide" evidence="2">
    <location>
        <begin position="1"/>
        <end position="27"/>
    </location>
</feature>
<dbReference type="PANTHER" id="PTHR43096">
    <property type="entry name" value="DNAJ HOMOLOG 1, MITOCHONDRIAL-RELATED"/>
    <property type="match status" value="1"/>
</dbReference>
<evidence type="ECO:0000313" key="4">
    <source>
        <dbReference type="EMBL" id="OAE18846.1"/>
    </source>
</evidence>
<comment type="caution">
    <text evidence="4">The sequence shown here is derived from an EMBL/GenBank/DDBJ whole genome shotgun (WGS) entry which is preliminary data.</text>
</comment>
<dbReference type="InterPro" id="IPR036869">
    <property type="entry name" value="J_dom_sf"/>
</dbReference>
<dbReference type="EMBL" id="LVLJ01003999">
    <property type="protein sequence ID" value="OAE18846.1"/>
    <property type="molecule type" value="Genomic_DNA"/>
</dbReference>
<gene>
    <name evidence="4" type="ORF">AXG93_2556s1190</name>
</gene>
<dbReference type="SMART" id="SM00271">
    <property type="entry name" value="DnaJ"/>
    <property type="match status" value="1"/>
</dbReference>
<evidence type="ECO:0000256" key="2">
    <source>
        <dbReference type="SAM" id="SignalP"/>
    </source>
</evidence>
<dbReference type="SUPFAM" id="SSF46565">
    <property type="entry name" value="Chaperone J-domain"/>
    <property type="match status" value="1"/>
</dbReference>
<reference evidence="4" key="1">
    <citation type="submission" date="2016-03" db="EMBL/GenBank/DDBJ databases">
        <title>Mechanisms controlling the formation of the plant cell surface in tip-growing cells are functionally conserved among land plants.</title>
        <authorList>
            <person name="Honkanen S."/>
            <person name="Jones V.A."/>
            <person name="Morieri G."/>
            <person name="Champion C."/>
            <person name="Hetherington A.J."/>
            <person name="Kelly S."/>
            <person name="Saint-Marcoux D."/>
            <person name="Proust H."/>
            <person name="Prescott H."/>
            <person name="Dolan L."/>
        </authorList>
    </citation>
    <scope>NUCLEOTIDE SEQUENCE [LARGE SCALE GENOMIC DNA]</scope>
    <source>
        <tissue evidence="4">Whole gametophyte</tissue>
    </source>
</reference>
<dbReference type="GO" id="GO:0042026">
    <property type="term" value="P:protein refolding"/>
    <property type="evidence" value="ECO:0007669"/>
    <property type="project" value="TreeGrafter"/>
</dbReference>
<proteinExistence type="predicted"/>
<dbReference type="GO" id="GO:0051082">
    <property type="term" value="F:unfolded protein binding"/>
    <property type="evidence" value="ECO:0007669"/>
    <property type="project" value="TreeGrafter"/>
</dbReference>
<evidence type="ECO:0000259" key="3">
    <source>
        <dbReference type="PROSITE" id="PS50076"/>
    </source>
</evidence>
<protein>
    <recommendedName>
        <fullName evidence="3">J domain-containing protein</fullName>
    </recommendedName>
</protein>
<accession>A0A176VGD0</accession>
<feature type="compositionally biased region" description="Low complexity" evidence="1">
    <location>
        <begin position="210"/>
        <end position="224"/>
    </location>
</feature>
<dbReference type="PANTHER" id="PTHR43096:SF58">
    <property type="entry name" value="CHAPERONE DNAJ-DOMAIN SUPERFAMILY PROTEIN"/>
    <property type="match status" value="1"/>
</dbReference>
<name>A0A176VGD0_MARPO</name>
<feature type="compositionally biased region" description="Polar residues" evidence="1">
    <location>
        <begin position="289"/>
        <end position="302"/>
    </location>
</feature>
<feature type="region of interest" description="Disordered" evidence="1">
    <location>
        <begin position="209"/>
        <end position="257"/>
    </location>
</feature>
<dbReference type="InterPro" id="IPR001623">
    <property type="entry name" value="DnaJ_domain"/>
</dbReference>
<dbReference type="Pfam" id="PF00226">
    <property type="entry name" value="DnaJ"/>
    <property type="match status" value="1"/>
</dbReference>
<evidence type="ECO:0000256" key="1">
    <source>
        <dbReference type="SAM" id="MobiDB-lite"/>
    </source>
</evidence>
<dbReference type="AlphaFoldDB" id="A0A176VGD0"/>
<feature type="region of interest" description="Disordered" evidence="1">
    <location>
        <begin position="270"/>
        <end position="302"/>
    </location>
</feature>
<dbReference type="GO" id="GO:0005737">
    <property type="term" value="C:cytoplasm"/>
    <property type="evidence" value="ECO:0007669"/>
    <property type="project" value="TreeGrafter"/>
</dbReference>
<keyword evidence="5" id="KW-1185">Reference proteome</keyword>
<dbReference type="CDD" id="cd06257">
    <property type="entry name" value="DnaJ"/>
    <property type="match status" value="1"/>
</dbReference>
<keyword evidence="2" id="KW-0732">Signal</keyword>
<dbReference type="PRINTS" id="PR00625">
    <property type="entry name" value="JDOMAIN"/>
</dbReference>
<dbReference type="Proteomes" id="UP000077202">
    <property type="component" value="Unassembled WGS sequence"/>
</dbReference>
<dbReference type="PROSITE" id="PS50076">
    <property type="entry name" value="DNAJ_2"/>
    <property type="match status" value="1"/>
</dbReference>
<sequence>MTLQRTSALALSLSLSLSLSLAQLSSAQRTSAFAKRSRQHFVEKRHRVSGETFSFGRCIREQTGIAPSERASESKHSPKVETSPRLVEMQLRLQINHSGGLSASHSTVAASPVLPVYVVAAHRLRPRPRSSENCGRVHASVGNSPCADFAQLHAFLGVGPGASRTEIKRAYRRLALKYHPDVCSSDDAHLRFLLIKSAYDSIMNPEPSDFAPSSSFPSTTAHAHQPGSSRCGEAGPDDDFSRPYNTSEEAPGSSYDPWWHVLQNSMSRNLYESVQPDADLPHEQCGRRTPSQRSISISWEDW</sequence>
<evidence type="ECO:0000313" key="5">
    <source>
        <dbReference type="Proteomes" id="UP000077202"/>
    </source>
</evidence>
<dbReference type="Gene3D" id="1.10.287.110">
    <property type="entry name" value="DnaJ domain"/>
    <property type="match status" value="1"/>
</dbReference>
<feature type="domain" description="J" evidence="3">
    <location>
        <begin position="151"/>
        <end position="207"/>
    </location>
</feature>
<organism evidence="4 5">
    <name type="scientific">Marchantia polymorpha subsp. ruderalis</name>
    <dbReference type="NCBI Taxonomy" id="1480154"/>
    <lineage>
        <taxon>Eukaryota</taxon>
        <taxon>Viridiplantae</taxon>
        <taxon>Streptophyta</taxon>
        <taxon>Embryophyta</taxon>
        <taxon>Marchantiophyta</taxon>
        <taxon>Marchantiopsida</taxon>
        <taxon>Marchantiidae</taxon>
        <taxon>Marchantiales</taxon>
        <taxon>Marchantiaceae</taxon>
        <taxon>Marchantia</taxon>
    </lineage>
</organism>
<feature type="chain" id="PRO_5008051774" description="J domain-containing protein" evidence="2">
    <location>
        <begin position="28"/>
        <end position="302"/>
    </location>
</feature>